<evidence type="ECO:0000256" key="3">
    <source>
        <dbReference type="ARBA" id="ARBA00023004"/>
    </source>
</evidence>
<dbReference type="GO" id="GO:0051536">
    <property type="term" value="F:iron-sulfur cluster binding"/>
    <property type="evidence" value="ECO:0007669"/>
    <property type="project" value="UniProtKB-KW"/>
</dbReference>
<dbReference type="PANTHER" id="PTHR11228">
    <property type="entry name" value="RADICAL SAM DOMAIN PROTEIN"/>
    <property type="match status" value="1"/>
</dbReference>
<proteinExistence type="predicted"/>
<dbReference type="PROSITE" id="PS51918">
    <property type="entry name" value="RADICAL_SAM"/>
    <property type="match status" value="1"/>
</dbReference>
<dbReference type="AlphaFoldDB" id="A0A1F6C2I1"/>
<dbReference type="InterPro" id="IPR050377">
    <property type="entry name" value="Radical_SAM_PqqE_MftC-like"/>
</dbReference>
<accession>A0A1F6C2I1</accession>
<dbReference type="PANTHER" id="PTHR11228:SF7">
    <property type="entry name" value="PQQA PEPTIDE CYCLASE"/>
    <property type="match status" value="1"/>
</dbReference>
<dbReference type="SFLD" id="SFLDG01067">
    <property type="entry name" value="SPASM/twitch_domain_containing"/>
    <property type="match status" value="1"/>
</dbReference>
<dbReference type="EMBL" id="MFKM01000029">
    <property type="protein sequence ID" value="OGG42997.1"/>
    <property type="molecule type" value="Genomic_DNA"/>
</dbReference>
<keyword evidence="3" id="KW-0408">Iron</keyword>
<evidence type="ECO:0000256" key="2">
    <source>
        <dbReference type="ARBA" id="ARBA00022723"/>
    </source>
</evidence>
<evidence type="ECO:0000259" key="5">
    <source>
        <dbReference type="PROSITE" id="PS51918"/>
    </source>
</evidence>
<dbReference type="SFLD" id="SFLDS00029">
    <property type="entry name" value="Radical_SAM"/>
    <property type="match status" value="1"/>
</dbReference>
<dbReference type="CDD" id="cd01335">
    <property type="entry name" value="Radical_SAM"/>
    <property type="match status" value="1"/>
</dbReference>
<reference evidence="6 7" key="1">
    <citation type="journal article" date="2016" name="Nat. Commun.">
        <title>Thousands of microbial genomes shed light on interconnected biogeochemical processes in an aquifer system.</title>
        <authorList>
            <person name="Anantharaman K."/>
            <person name="Brown C.T."/>
            <person name="Hug L.A."/>
            <person name="Sharon I."/>
            <person name="Castelle C.J."/>
            <person name="Probst A.J."/>
            <person name="Thomas B.C."/>
            <person name="Singh A."/>
            <person name="Wilkins M.J."/>
            <person name="Karaoz U."/>
            <person name="Brodie E.L."/>
            <person name="Williams K.H."/>
            <person name="Hubbard S.S."/>
            <person name="Banfield J.F."/>
        </authorList>
    </citation>
    <scope>NUCLEOTIDE SEQUENCE [LARGE SCALE GENOMIC DNA]</scope>
</reference>
<evidence type="ECO:0000313" key="7">
    <source>
        <dbReference type="Proteomes" id="UP000176633"/>
    </source>
</evidence>
<name>A0A1F6C2I1_9BACT</name>
<sequence length="294" mass="34133">MFNKILRWLKTLNYPSYVIFFVTANCNAKCKMCFYQDNMAENRGQHELTVAEYDEISQKIKSINILGISGGEPFFRNDLAEIIKVIYKNRRPLVVDLPTNGFFTESILRQAEDIAKNCPEMIIDLQLSIDGPEKIHNEIRGLKDGFARMKETYEGLVNLKNKYKNLRVKACVVYSHYNEGCIEELFDIIDRDFKDLDRVVFSVVHGSVSNAEAFQFDWNKYFALCEKIQRKFIVKNPGDFHSIFTMALRIVKNNFLKKTLKTKDMYKNCQAGKRVIVIGETGKVFPCEPLWQSV</sequence>
<dbReference type="Pfam" id="PF04055">
    <property type="entry name" value="Radical_SAM"/>
    <property type="match status" value="1"/>
</dbReference>
<organism evidence="6 7">
    <name type="scientific">Candidatus Jorgensenbacteria bacterium RIFCSPLOWO2_12_FULL_42_11</name>
    <dbReference type="NCBI Taxonomy" id="1798473"/>
    <lineage>
        <taxon>Bacteria</taxon>
        <taxon>Candidatus Joergenseniibacteriota</taxon>
    </lineage>
</organism>
<feature type="domain" description="Radical SAM core" evidence="5">
    <location>
        <begin position="10"/>
        <end position="231"/>
    </location>
</feature>
<feature type="non-terminal residue" evidence="6">
    <location>
        <position position="294"/>
    </location>
</feature>
<dbReference type="InterPro" id="IPR007197">
    <property type="entry name" value="rSAM"/>
</dbReference>
<comment type="caution">
    <text evidence="6">The sequence shown here is derived from an EMBL/GenBank/DDBJ whole genome shotgun (WGS) entry which is preliminary data.</text>
</comment>
<dbReference type="GO" id="GO:0046872">
    <property type="term" value="F:metal ion binding"/>
    <property type="evidence" value="ECO:0007669"/>
    <property type="project" value="UniProtKB-KW"/>
</dbReference>
<evidence type="ECO:0000256" key="4">
    <source>
        <dbReference type="ARBA" id="ARBA00023014"/>
    </source>
</evidence>
<dbReference type="Proteomes" id="UP000176633">
    <property type="component" value="Unassembled WGS sequence"/>
</dbReference>
<keyword evidence="1" id="KW-0949">S-adenosyl-L-methionine</keyword>
<protein>
    <recommendedName>
        <fullName evidence="5">Radical SAM core domain-containing protein</fullName>
    </recommendedName>
</protein>
<keyword evidence="4" id="KW-0411">Iron-sulfur</keyword>
<dbReference type="InterPro" id="IPR013785">
    <property type="entry name" value="Aldolase_TIM"/>
</dbReference>
<dbReference type="InterPro" id="IPR058240">
    <property type="entry name" value="rSAM_sf"/>
</dbReference>
<evidence type="ECO:0000256" key="1">
    <source>
        <dbReference type="ARBA" id="ARBA00022691"/>
    </source>
</evidence>
<evidence type="ECO:0000313" key="6">
    <source>
        <dbReference type="EMBL" id="OGG42997.1"/>
    </source>
</evidence>
<dbReference type="STRING" id="1798473.A3G50_00985"/>
<gene>
    <name evidence="6" type="ORF">A3G50_00985</name>
</gene>
<dbReference type="Gene3D" id="3.20.20.70">
    <property type="entry name" value="Aldolase class I"/>
    <property type="match status" value="1"/>
</dbReference>
<dbReference type="SUPFAM" id="SSF102114">
    <property type="entry name" value="Radical SAM enzymes"/>
    <property type="match status" value="1"/>
</dbReference>
<dbReference type="GO" id="GO:0003824">
    <property type="term" value="F:catalytic activity"/>
    <property type="evidence" value="ECO:0007669"/>
    <property type="project" value="InterPro"/>
</dbReference>
<keyword evidence="2" id="KW-0479">Metal-binding</keyword>